<comment type="caution">
    <text evidence="12">The sequence shown here is derived from an EMBL/GenBank/DDBJ whole genome shotgun (WGS) entry which is preliminary data.</text>
</comment>
<keyword evidence="6 10" id="KW-0158">Chromosome</keyword>
<name>A0A5J5EWG0_9PEZI</name>
<comment type="function">
    <text evidence="1 10">Core component of nucleosome. Nucleosomes wrap and compact DNA into chromatin, limiting DNA accessibility to the cellular machineries which require DNA as a template. Histones thereby play a central role in transcription regulation, DNA repair, DNA replication and chromosomal stability. DNA accessibility is regulated via a complex set of post-translational modifications of histones, also called histone code, and nucleosome remodeling.</text>
</comment>
<evidence type="ECO:0000256" key="10">
    <source>
        <dbReference type="RuleBase" id="RU000528"/>
    </source>
</evidence>
<comment type="subcellular location">
    <subcellularLocation>
        <location evidence="3">Chromosome</location>
    </subcellularLocation>
    <subcellularLocation>
        <location evidence="2">Nucleus</location>
    </subcellularLocation>
</comment>
<dbReference type="EMBL" id="VXIS01000105">
    <property type="protein sequence ID" value="KAA8904658.1"/>
    <property type="molecule type" value="Genomic_DNA"/>
</dbReference>
<dbReference type="Gene3D" id="1.10.20.10">
    <property type="entry name" value="Histone, subunit A"/>
    <property type="match status" value="1"/>
</dbReference>
<dbReference type="InterPro" id="IPR009072">
    <property type="entry name" value="Histone-fold"/>
</dbReference>
<evidence type="ECO:0000256" key="3">
    <source>
        <dbReference type="ARBA" id="ARBA00004286"/>
    </source>
</evidence>
<dbReference type="FunFam" id="1.10.20.10:FF:000012">
    <property type="entry name" value="Histone H4"/>
    <property type="match status" value="1"/>
</dbReference>
<dbReference type="SMART" id="SM00417">
    <property type="entry name" value="H4"/>
    <property type="match status" value="1"/>
</dbReference>
<dbReference type="GO" id="GO:0046982">
    <property type="term" value="F:protein heterodimerization activity"/>
    <property type="evidence" value="ECO:0007669"/>
    <property type="project" value="InterPro"/>
</dbReference>
<evidence type="ECO:0000313" key="12">
    <source>
        <dbReference type="EMBL" id="KAA8904658.1"/>
    </source>
</evidence>
<evidence type="ECO:0000256" key="9">
    <source>
        <dbReference type="ARBA" id="ARBA00023269"/>
    </source>
</evidence>
<dbReference type="InParanoid" id="A0A5J5EWG0"/>
<evidence type="ECO:0000256" key="6">
    <source>
        <dbReference type="ARBA" id="ARBA00022454"/>
    </source>
</evidence>
<comment type="subunit">
    <text evidence="5 10">The nucleosome is a histone octamer containing two molecules each of H2A, H2B, H3 and H4 assembled in one H3-H4 heterotetramer and two H2A-H2B heterodimers. The octamer wraps approximately 147 bp of DNA.</text>
</comment>
<keyword evidence="9 10" id="KW-0544">Nucleosome core</keyword>
<dbReference type="PANTHER" id="PTHR10484">
    <property type="entry name" value="HISTONE H4"/>
    <property type="match status" value="1"/>
</dbReference>
<feature type="region of interest" description="Disordered" evidence="11">
    <location>
        <begin position="1"/>
        <end position="21"/>
    </location>
</feature>
<evidence type="ECO:0000256" key="4">
    <source>
        <dbReference type="ARBA" id="ARBA00006564"/>
    </source>
</evidence>
<reference evidence="12 13" key="1">
    <citation type="submission" date="2019-09" db="EMBL/GenBank/DDBJ databases">
        <title>Draft genome of the ectomycorrhizal ascomycete Sphaerosporella brunnea.</title>
        <authorList>
            <consortium name="DOE Joint Genome Institute"/>
            <person name="Benucci G.M."/>
            <person name="Marozzi G."/>
            <person name="Antonielli L."/>
            <person name="Sanchez S."/>
            <person name="Marco P."/>
            <person name="Wang X."/>
            <person name="Falini L.B."/>
            <person name="Barry K."/>
            <person name="Haridas S."/>
            <person name="Lipzen A."/>
            <person name="Labutti K."/>
            <person name="Grigoriev I.V."/>
            <person name="Murat C."/>
            <person name="Martin F."/>
            <person name="Albertini E."/>
            <person name="Donnini D."/>
            <person name="Bonito G."/>
        </authorList>
    </citation>
    <scope>NUCLEOTIDE SEQUENCE [LARGE SCALE GENOMIC DNA]</scope>
    <source>
        <strain evidence="12 13">Sb_GMNB300</strain>
    </source>
</reference>
<evidence type="ECO:0000256" key="1">
    <source>
        <dbReference type="ARBA" id="ARBA00002001"/>
    </source>
</evidence>
<dbReference type="OrthoDB" id="3919494at2759"/>
<proteinExistence type="inferred from homology"/>
<evidence type="ECO:0000256" key="2">
    <source>
        <dbReference type="ARBA" id="ARBA00004123"/>
    </source>
</evidence>
<dbReference type="AlphaFoldDB" id="A0A5J5EWG0"/>
<dbReference type="SUPFAM" id="SSF47113">
    <property type="entry name" value="Histone-fold"/>
    <property type="match status" value="1"/>
</dbReference>
<dbReference type="CDD" id="cd22912">
    <property type="entry name" value="HFD_H4"/>
    <property type="match status" value="1"/>
</dbReference>
<dbReference type="GO" id="GO:0003677">
    <property type="term" value="F:DNA binding"/>
    <property type="evidence" value="ECO:0007669"/>
    <property type="project" value="UniProtKB-KW"/>
</dbReference>
<dbReference type="InterPro" id="IPR001951">
    <property type="entry name" value="Histone_H4"/>
</dbReference>
<gene>
    <name evidence="12" type="ORF">FN846DRAFT_23917</name>
</gene>
<keyword evidence="13" id="KW-1185">Reference proteome</keyword>
<evidence type="ECO:0000256" key="7">
    <source>
        <dbReference type="ARBA" id="ARBA00023125"/>
    </source>
</evidence>
<organism evidence="12 13">
    <name type="scientific">Sphaerosporella brunnea</name>
    <dbReference type="NCBI Taxonomy" id="1250544"/>
    <lineage>
        <taxon>Eukaryota</taxon>
        <taxon>Fungi</taxon>
        <taxon>Dikarya</taxon>
        <taxon>Ascomycota</taxon>
        <taxon>Pezizomycotina</taxon>
        <taxon>Pezizomycetes</taxon>
        <taxon>Pezizales</taxon>
        <taxon>Pyronemataceae</taxon>
        <taxon>Sphaerosporella</taxon>
    </lineage>
</organism>
<dbReference type="PRINTS" id="PR00623">
    <property type="entry name" value="HISTONEH4"/>
</dbReference>
<comment type="similarity">
    <text evidence="4 10">Belongs to the histone H4 family.</text>
</comment>
<evidence type="ECO:0000256" key="5">
    <source>
        <dbReference type="ARBA" id="ARBA00011538"/>
    </source>
</evidence>
<evidence type="ECO:0000256" key="8">
    <source>
        <dbReference type="ARBA" id="ARBA00023242"/>
    </source>
</evidence>
<evidence type="ECO:0000256" key="11">
    <source>
        <dbReference type="SAM" id="MobiDB-lite"/>
    </source>
</evidence>
<sequence>MASTPKGIARSTTNGGKGKGKIALGGLGRGFARNKHRKILKDTVQGISKGDLRRLARRGGVKRISMSVYEEMRASMKMYLVNILRDCVTFVEHGNRKTVTTVDVVFALKRIGRPIYGFDDAQRLAKRR</sequence>
<keyword evidence="7 10" id="KW-0238">DNA-binding</keyword>
<accession>A0A5J5EWG0</accession>
<dbReference type="GO" id="GO:0005634">
    <property type="term" value="C:nucleus"/>
    <property type="evidence" value="ECO:0007669"/>
    <property type="project" value="UniProtKB-SubCell"/>
</dbReference>
<dbReference type="GO" id="GO:0000786">
    <property type="term" value="C:nucleosome"/>
    <property type="evidence" value="ECO:0007669"/>
    <property type="project" value="UniProtKB-KW"/>
</dbReference>
<evidence type="ECO:0000313" key="13">
    <source>
        <dbReference type="Proteomes" id="UP000326924"/>
    </source>
</evidence>
<keyword evidence="8 10" id="KW-0539">Nucleus</keyword>
<dbReference type="Proteomes" id="UP000326924">
    <property type="component" value="Unassembled WGS sequence"/>
</dbReference>
<protein>
    <recommendedName>
        <fullName evidence="10">Histone H4</fullName>
    </recommendedName>
</protein>
<dbReference type="GO" id="GO:0030527">
    <property type="term" value="F:structural constituent of chromatin"/>
    <property type="evidence" value="ECO:0007669"/>
    <property type="project" value="InterPro"/>
</dbReference>